<sequence length="72" mass="7952">MTFPMLLAFLAALWLAAVAADMDDRRRARYDALDEAADLCRGAQPDNTPEMRKAPPVAPAEARIRNTASQQH</sequence>
<dbReference type="EMBL" id="JAAXOQ010000003">
    <property type="protein sequence ID" value="NKY17518.1"/>
    <property type="molecule type" value="Genomic_DNA"/>
</dbReference>
<evidence type="ECO:0000313" key="3">
    <source>
        <dbReference type="EMBL" id="NKY17518.1"/>
    </source>
</evidence>
<evidence type="ECO:0000256" key="1">
    <source>
        <dbReference type="SAM" id="MobiDB-lite"/>
    </source>
</evidence>
<feature type="signal peptide" evidence="2">
    <location>
        <begin position="1"/>
        <end position="19"/>
    </location>
</feature>
<feature type="region of interest" description="Disordered" evidence="1">
    <location>
        <begin position="41"/>
        <end position="72"/>
    </location>
</feature>
<evidence type="ECO:0000256" key="2">
    <source>
        <dbReference type="SAM" id="SignalP"/>
    </source>
</evidence>
<protein>
    <recommendedName>
        <fullName evidence="5">Secreted protein</fullName>
    </recommendedName>
</protein>
<feature type="chain" id="PRO_5038970632" description="Secreted protein" evidence="2">
    <location>
        <begin position="20"/>
        <end position="72"/>
    </location>
</feature>
<comment type="caution">
    <text evidence="3">The sequence shown here is derived from an EMBL/GenBank/DDBJ whole genome shotgun (WGS) entry which is preliminary data.</text>
</comment>
<dbReference type="Proteomes" id="UP000582646">
    <property type="component" value="Unassembled WGS sequence"/>
</dbReference>
<reference evidence="3 4" key="1">
    <citation type="submission" date="2020-04" db="EMBL/GenBank/DDBJ databases">
        <title>MicrobeNet Type strains.</title>
        <authorList>
            <person name="Nicholson A.C."/>
        </authorList>
    </citation>
    <scope>NUCLEOTIDE SEQUENCE [LARGE SCALE GENOMIC DNA]</scope>
    <source>
        <strain evidence="3 4">DSM 44113</strain>
    </source>
</reference>
<proteinExistence type="predicted"/>
<gene>
    <name evidence="3" type="ORF">HF999_03905</name>
</gene>
<organism evidence="3 4">
    <name type="scientific">Tsukamurella spumae</name>
    <dbReference type="NCBI Taxonomy" id="44753"/>
    <lineage>
        <taxon>Bacteria</taxon>
        <taxon>Bacillati</taxon>
        <taxon>Actinomycetota</taxon>
        <taxon>Actinomycetes</taxon>
        <taxon>Mycobacteriales</taxon>
        <taxon>Tsukamurellaceae</taxon>
        <taxon>Tsukamurella</taxon>
    </lineage>
</organism>
<evidence type="ECO:0008006" key="5">
    <source>
        <dbReference type="Google" id="ProtNLM"/>
    </source>
</evidence>
<evidence type="ECO:0000313" key="4">
    <source>
        <dbReference type="Proteomes" id="UP000582646"/>
    </source>
</evidence>
<dbReference type="AlphaFoldDB" id="A0A846WWH8"/>
<accession>A0A846WWH8</accession>
<keyword evidence="4" id="KW-1185">Reference proteome</keyword>
<keyword evidence="2" id="KW-0732">Signal</keyword>
<name>A0A846WWH8_9ACTN</name>
<dbReference type="RefSeq" id="WP_168544604.1">
    <property type="nucleotide sequence ID" value="NZ_BAAAKS010000002.1"/>
</dbReference>